<evidence type="ECO:0000256" key="4">
    <source>
        <dbReference type="ARBA" id="ARBA00022692"/>
    </source>
</evidence>
<evidence type="ECO:0000256" key="6">
    <source>
        <dbReference type="ARBA" id="ARBA00022801"/>
    </source>
</evidence>
<evidence type="ECO:0000313" key="11">
    <source>
        <dbReference type="EMBL" id="KJE76630.1"/>
    </source>
</evidence>
<dbReference type="GO" id="GO:0004190">
    <property type="term" value="F:aspartic-type endopeptidase activity"/>
    <property type="evidence" value="ECO:0007669"/>
    <property type="project" value="UniProtKB-UniRule"/>
</dbReference>
<dbReference type="UniPathway" id="UPA00665"/>
<keyword evidence="6 9" id="KW-0378">Hydrolase</keyword>
<comment type="pathway">
    <text evidence="9">Protein modification; lipoprotein biosynthesis (signal peptide cleavage).</text>
</comment>
<evidence type="ECO:0000256" key="10">
    <source>
        <dbReference type="RuleBase" id="RU004181"/>
    </source>
</evidence>
<dbReference type="PANTHER" id="PTHR33695:SF1">
    <property type="entry name" value="LIPOPROTEIN SIGNAL PEPTIDASE"/>
    <property type="match status" value="1"/>
</dbReference>
<sequence>MTRLWSHAAAVCSVVVLVVLLDQATKTWAENALRNGPIDLVGPVKLELTYNSGFSFSIGQGHPLIITIAAIVIAVGVGAYAVMTPSLLKRVAASLVVGGALGNLADRVFRHNHGAVIDFIHFPHWPIFNLADSAITVGVVLLLIAGVLDGRHERSQH</sequence>
<dbReference type="InterPro" id="IPR001872">
    <property type="entry name" value="Peptidase_A8"/>
</dbReference>
<feature type="transmembrane region" description="Helical" evidence="9">
    <location>
        <begin position="125"/>
        <end position="148"/>
    </location>
</feature>
<evidence type="ECO:0000256" key="9">
    <source>
        <dbReference type="HAMAP-Rule" id="MF_00161"/>
    </source>
</evidence>
<proteinExistence type="inferred from homology"/>
<dbReference type="PATRIC" id="fig|1121877.4.peg.1733"/>
<dbReference type="EMBL" id="JXUW01000013">
    <property type="protein sequence ID" value="KJE76630.1"/>
    <property type="molecule type" value="Genomic_DNA"/>
</dbReference>
<protein>
    <recommendedName>
        <fullName evidence="9">Lipoprotein signal peptidase</fullName>
        <ecNumber evidence="9">3.4.23.36</ecNumber>
    </recommendedName>
    <alternativeName>
        <fullName evidence="9">Prolipoprotein signal peptidase</fullName>
    </alternativeName>
    <alternativeName>
        <fullName evidence="9">Signal peptidase II</fullName>
        <shortName evidence="9">SPase II</shortName>
    </alternativeName>
</protein>
<comment type="caution">
    <text evidence="9">Lacks conserved residue(s) required for the propagation of feature annotation.</text>
</comment>
<comment type="caution">
    <text evidence="11">The sequence shown here is derived from an EMBL/GenBank/DDBJ whole genome shotgun (WGS) entry which is preliminary data.</text>
</comment>
<dbReference type="Proteomes" id="UP000032336">
    <property type="component" value="Unassembled WGS sequence"/>
</dbReference>
<evidence type="ECO:0000256" key="5">
    <source>
        <dbReference type="ARBA" id="ARBA00022750"/>
    </source>
</evidence>
<dbReference type="HAMAP" id="MF_00161">
    <property type="entry name" value="LspA"/>
    <property type="match status" value="1"/>
</dbReference>
<comment type="catalytic activity">
    <reaction evidence="9">
        <text>Release of signal peptides from bacterial membrane prolipoproteins. Hydrolyzes -Xaa-Yaa-Zaa-|-(S,diacylglyceryl)Cys-, in which Xaa is hydrophobic (preferably Leu), and Yaa (Ala or Ser) and Zaa (Gly or Ala) have small, neutral side chains.</text>
        <dbReference type="EC" id="3.4.23.36"/>
    </reaction>
</comment>
<organism evidence="11 12">
    <name type="scientific">Ferrimicrobium acidiphilum DSM 19497</name>
    <dbReference type="NCBI Taxonomy" id="1121877"/>
    <lineage>
        <taxon>Bacteria</taxon>
        <taxon>Bacillati</taxon>
        <taxon>Actinomycetota</taxon>
        <taxon>Acidimicrobiia</taxon>
        <taxon>Acidimicrobiales</taxon>
        <taxon>Acidimicrobiaceae</taxon>
        <taxon>Ferrimicrobium</taxon>
    </lineage>
</organism>
<keyword evidence="12" id="KW-1185">Reference proteome</keyword>
<dbReference type="eggNOG" id="COG0597">
    <property type="taxonomic scope" value="Bacteria"/>
</dbReference>
<evidence type="ECO:0000313" key="12">
    <source>
        <dbReference type="Proteomes" id="UP000032336"/>
    </source>
</evidence>
<feature type="active site" evidence="9">
    <location>
        <position position="118"/>
    </location>
</feature>
<dbReference type="GO" id="GO:0005886">
    <property type="term" value="C:plasma membrane"/>
    <property type="evidence" value="ECO:0007669"/>
    <property type="project" value="UniProtKB-SubCell"/>
</dbReference>
<evidence type="ECO:0000256" key="7">
    <source>
        <dbReference type="ARBA" id="ARBA00022989"/>
    </source>
</evidence>
<dbReference type="Pfam" id="PF01252">
    <property type="entry name" value="Peptidase_A8"/>
    <property type="match status" value="1"/>
</dbReference>
<accession>A0A0D8FTM1</accession>
<comment type="function">
    <text evidence="9">This protein specifically catalyzes the removal of signal peptides from prolipoproteins.</text>
</comment>
<keyword evidence="5 9" id="KW-0064">Aspartyl protease</keyword>
<feature type="transmembrane region" description="Helical" evidence="9">
    <location>
        <begin position="53"/>
        <end position="80"/>
    </location>
</feature>
<keyword evidence="3 9" id="KW-0645">Protease</keyword>
<feature type="active site" evidence="9">
    <location>
        <position position="132"/>
    </location>
</feature>
<keyword evidence="4 9" id="KW-0812">Transmembrane</keyword>
<keyword evidence="7 9" id="KW-1133">Transmembrane helix</keyword>
<evidence type="ECO:0000256" key="3">
    <source>
        <dbReference type="ARBA" id="ARBA00022670"/>
    </source>
</evidence>
<dbReference type="PANTHER" id="PTHR33695">
    <property type="entry name" value="LIPOPROTEIN SIGNAL PEPTIDASE"/>
    <property type="match status" value="1"/>
</dbReference>
<keyword evidence="2 9" id="KW-1003">Cell membrane</keyword>
<dbReference type="NCBIfam" id="TIGR00077">
    <property type="entry name" value="lspA"/>
    <property type="match status" value="1"/>
</dbReference>
<comment type="similarity">
    <text evidence="1 9 10">Belongs to the peptidase A8 family.</text>
</comment>
<dbReference type="STRING" id="1121877.FEAC_15590"/>
<dbReference type="GO" id="GO:0006508">
    <property type="term" value="P:proteolysis"/>
    <property type="evidence" value="ECO:0007669"/>
    <property type="project" value="UniProtKB-KW"/>
</dbReference>
<evidence type="ECO:0000256" key="1">
    <source>
        <dbReference type="ARBA" id="ARBA00006139"/>
    </source>
</evidence>
<evidence type="ECO:0000256" key="2">
    <source>
        <dbReference type="ARBA" id="ARBA00022475"/>
    </source>
</evidence>
<comment type="subcellular location">
    <subcellularLocation>
        <location evidence="9">Cell membrane</location>
        <topology evidence="9">Multi-pass membrane protein</topology>
    </subcellularLocation>
</comment>
<keyword evidence="11" id="KW-0449">Lipoprotein</keyword>
<dbReference type="EC" id="3.4.23.36" evidence="9"/>
<evidence type="ECO:0000256" key="8">
    <source>
        <dbReference type="ARBA" id="ARBA00023136"/>
    </source>
</evidence>
<reference evidence="11 12" key="1">
    <citation type="submission" date="2015-01" db="EMBL/GenBank/DDBJ databases">
        <title>Draft genome of the acidophilic iron oxidizer Ferrimicrobium acidiphilum strain T23.</title>
        <authorList>
            <person name="Poehlein A."/>
            <person name="Eisen S."/>
            <person name="Schloemann M."/>
            <person name="Johnson B.D."/>
            <person name="Daniel R."/>
            <person name="Muehling M."/>
        </authorList>
    </citation>
    <scope>NUCLEOTIDE SEQUENCE [LARGE SCALE GENOMIC DNA]</scope>
    <source>
        <strain evidence="11 12">T23</strain>
    </source>
</reference>
<name>A0A0D8FTM1_9ACTN</name>
<dbReference type="PRINTS" id="PR00781">
    <property type="entry name" value="LIPOSIGPTASE"/>
</dbReference>
<dbReference type="OrthoDB" id="4308908at2"/>
<dbReference type="AlphaFoldDB" id="A0A0D8FTM1"/>
<keyword evidence="8 9" id="KW-0472">Membrane</keyword>
<gene>
    <name evidence="11" type="primary">lspA1</name>
    <name evidence="9" type="synonym">lspA</name>
    <name evidence="11" type="ORF">FEAC_15590</name>
</gene>